<evidence type="ECO:0000313" key="2">
    <source>
        <dbReference type="EMBL" id="KAL2266446.1"/>
    </source>
</evidence>
<dbReference type="RefSeq" id="XP_070865173.1">
    <property type="nucleotide sequence ID" value="XM_071012437.1"/>
</dbReference>
<keyword evidence="3" id="KW-1185">Reference proteome</keyword>
<organism evidence="2 3">
    <name type="scientific">Remersonia thermophila</name>
    <dbReference type="NCBI Taxonomy" id="72144"/>
    <lineage>
        <taxon>Eukaryota</taxon>
        <taxon>Fungi</taxon>
        <taxon>Dikarya</taxon>
        <taxon>Ascomycota</taxon>
        <taxon>Pezizomycotina</taxon>
        <taxon>Sordariomycetes</taxon>
        <taxon>Sordariomycetidae</taxon>
        <taxon>Sordariales</taxon>
        <taxon>Sordariales incertae sedis</taxon>
        <taxon>Remersonia</taxon>
    </lineage>
</organism>
<sequence>MPPPNPFHHPARTLLQSPGRARPGRLGPSSHYRRPQNIGLSAARRAYSTTPPVPPTSASASTTTQSTRLDRLLSRLPPFLQRYASRLRGAPATHVAAFLLLHELTAVVPLFGLFGALHYWFGGGGSGTGAEGERNLVSWMLEHCGGYVSDGAARFERWFKRKGWFGFGEEAGAEREGERGAGKADAAGGDGAEGVLQRWERDAKYRVVVEMGLAYAITKVLLPVRIVASLWATPWFAGVLVRLGRVVGRRW</sequence>
<dbReference type="PANTHER" id="PTHR28002">
    <property type="entry name" value="MIOREX COMPLEX COMPONENT 11"/>
    <property type="match status" value="1"/>
</dbReference>
<dbReference type="PANTHER" id="PTHR28002:SF1">
    <property type="entry name" value="MIOREX COMPLEX COMPONENT 11"/>
    <property type="match status" value="1"/>
</dbReference>
<evidence type="ECO:0000256" key="1">
    <source>
        <dbReference type="SAM" id="MobiDB-lite"/>
    </source>
</evidence>
<dbReference type="Proteomes" id="UP001600064">
    <property type="component" value="Unassembled WGS sequence"/>
</dbReference>
<dbReference type="Pfam" id="PF10306">
    <property type="entry name" value="FLILHELTA"/>
    <property type="match status" value="1"/>
</dbReference>
<accession>A0ABR4D7Z8</accession>
<protein>
    <submittedName>
        <fullName evidence="2">Uncharacterized protein</fullName>
    </submittedName>
</protein>
<feature type="region of interest" description="Disordered" evidence="1">
    <location>
        <begin position="1"/>
        <end position="67"/>
    </location>
</feature>
<gene>
    <name evidence="2" type="ORF">VTJ83DRAFT_5798</name>
</gene>
<name>A0ABR4D7Z8_9PEZI</name>
<evidence type="ECO:0000313" key="3">
    <source>
        <dbReference type="Proteomes" id="UP001600064"/>
    </source>
</evidence>
<reference evidence="2 3" key="1">
    <citation type="journal article" date="2024" name="Commun. Biol.">
        <title>Comparative genomic analysis of thermophilic fungi reveals convergent evolutionary adaptations and gene losses.</title>
        <authorList>
            <person name="Steindorff A.S."/>
            <person name="Aguilar-Pontes M.V."/>
            <person name="Robinson A.J."/>
            <person name="Andreopoulos B."/>
            <person name="LaButti K."/>
            <person name="Kuo A."/>
            <person name="Mondo S."/>
            <person name="Riley R."/>
            <person name="Otillar R."/>
            <person name="Haridas S."/>
            <person name="Lipzen A."/>
            <person name="Grimwood J."/>
            <person name="Schmutz J."/>
            <person name="Clum A."/>
            <person name="Reid I.D."/>
            <person name="Moisan M.C."/>
            <person name="Butler G."/>
            <person name="Nguyen T.T.M."/>
            <person name="Dewar K."/>
            <person name="Conant G."/>
            <person name="Drula E."/>
            <person name="Henrissat B."/>
            <person name="Hansel C."/>
            <person name="Singer S."/>
            <person name="Hutchinson M.I."/>
            <person name="de Vries R.P."/>
            <person name="Natvig D.O."/>
            <person name="Powell A.J."/>
            <person name="Tsang A."/>
            <person name="Grigoriev I.V."/>
        </authorList>
    </citation>
    <scope>NUCLEOTIDE SEQUENCE [LARGE SCALE GENOMIC DNA]</scope>
    <source>
        <strain evidence="2 3">ATCC 22073</strain>
    </source>
</reference>
<proteinExistence type="predicted"/>
<dbReference type="EMBL" id="JAZGUE010000005">
    <property type="protein sequence ID" value="KAL2266446.1"/>
    <property type="molecule type" value="Genomic_DNA"/>
</dbReference>
<feature type="compositionally biased region" description="Low complexity" evidence="1">
    <location>
        <begin position="56"/>
        <end position="67"/>
    </location>
</feature>
<dbReference type="InterPro" id="IPR018811">
    <property type="entry name" value="MRX11"/>
</dbReference>
<comment type="caution">
    <text evidence="2">The sequence shown here is derived from an EMBL/GenBank/DDBJ whole genome shotgun (WGS) entry which is preliminary data.</text>
</comment>
<dbReference type="GeneID" id="98127081"/>